<protein>
    <submittedName>
        <fullName evidence="1">Uncharacterized protein</fullName>
    </submittedName>
</protein>
<reference evidence="1 2" key="1">
    <citation type="submission" date="2014-06" db="EMBL/GenBank/DDBJ databases">
        <title>Draft genome sequence of Paenibacillus sp. MSt1.</title>
        <authorList>
            <person name="Aw Y.K."/>
            <person name="Ong K.S."/>
            <person name="Gan H.M."/>
            <person name="Lee S.M."/>
        </authorList>
    </citation>
    <scope>NUCLEOTIDE SEQUENCE [LARGE SCALE GENOMIC DNA]</scope>
    <source>
        <strain evidence="1 2">MSt1</strain>
    </source>
</reference>
<dbReference type="RefSeq" id="WP_036689982.1">
    <property type="nucleotide sequence ID" value="NZ_FYEP01000013.1"/>
</dbReference>
<proteinExistence type="predicted"/>
<organism evidence="1 2">
    <name type="scientific">Paenibacillus tyrfis</name>
    <dbReference type="NCBI Taxonomy" id="1501230"/>
    <lineage>
        <taxon>Bacteria</taxon>
        <taxon>Bacillati</taxon>
        <taxon>Bacillota</taxon>
        <taxon>Bacilli</taxon>
        <taxon>Bacillales</taxon>
        <taxon>Paenibacillaceae</taxon>
        <taxon>Paenibacillus</taxon>
    </lineage>
</organism>
<evidence type="ECO:0000313" key="2">
    <source>
        <dbReference type="Proteomes" id="UP000028123"/>
    </source>
</evidence>
<dbReference type="EMBL" id="JNVM01000030">
    <property type="protein sequence ID" value="KEQ22983.1"/>
    <property type="molecule type" value="Genomic_DNA"/>
</dbReference>
<comment type="caution">
    <text evidence="1">The sequence shown here is derived from an EMBL/GenBank/DDBJ whole genome shotgun (WGS) entry which is preliminary data.</text>
</comment>
<accession>A0A081NX10</accession>
<gene>
    <name evidence="1" type="ORF">ET33_20555</name>
</gene>
<sequence length="152" mass="16954">MSLGFKRLRFKEVMAILLTVVCFTGLGTREALGGPWQTTWDCSDTLYHCQAADLVPDLAQRMDTVEIYVPEGQAISYHYKDSRKKTYDISKTEILVLYLESGTPVQVASAVVPQGGEAGGELIAPKSQYYYLSMECRYASDCDGRGYLRTSK</sequence>
<dbReference type="AlphaFoldDB" id="A0A081NX10"/>
<dbReference type="Proteomes" id="UP000028123">
    <property type="component" value="Unassembled WGS sequence"/>
</dbReference>
<keyword evidence="2" id="KW-1185">Reference proteome</keyword>
<evidence type="ECO:0000313" key="1">
    <source>
        <dbReference type="EMBL" id="KEQ22983.1"/>
    </source>
</evidence>
<name>A0A081NX10_9BACL</name>
<dbReference type="OrthoDB" id="2632358at2"/>